<dbReference type="Ensembl" id="ENSCLMT00005042698.1">
    <property type="protein sequence ID" value="ENSCLMP00005041184.1"/>
    <property type="gene ID" value="ENSCLMG00005019288.1"/>
</dbReference>
<feature type="domain" description="GPI inositol-deacylase PGAP1-like alpha/beta" evidence="14">
    <location>
        <begin position="84"/>
        <end position="303"/>
    </location>
</feature>
<keyword evidence="6 13" id="KW-0378">Hydrolase</keyword>
<evidence type="ECO:0000256" key="6">
    <source>
        <dbReference type="ARBA" id="ARBA00022801"/>
    </source>
</evidence>
<keyword evidence="9 13" id="KW-1133">Transmembrane helix</keyword>
<evidence type="ECO:0000256" key="13">
    <source>
        <dbReference type="RuleBase" id="RU365011"/>
    </source>
</evidence>
<evidence type="ECO:0000313" key="16">
    <source>
        <dbReference type="Proteomes" id="UP000694565"/>
    </source>
</evidence>
<dbReference type="GO" id="GO:0050185">
    <property type="term" value="F:phosphatidylinositol deacylase activity"/>
    <property type="evidence" value="ECO:0007669"/>
    <property type="project" value="TreeGrafter"/>
</dbReference>
<evidence type="ECO:0000259" key="14">
    <source>
        <dbReference type="Pfam" id="PF07819"/>
    </source>
</evidence>
<dbReference type="Pfam" id="PF07819">
    <property type="entry name" value="PGAP1"/>
    <property type="match status" value="1"/>
</dbReference>
<proteinExistence type="inferred from homology"/>
<evidence type="ECO:0000256" key="12">
    <source>
        <dbReference type="ARBA" id="ARBA00093318"/>
    </source>
</evidence>
<keyword evidence="5 13" id="KW-0812">Transmembrane</keyword>
<dbReference type="GO" id="GO:0006888">
    <property type="term" value="P:endoplasmic reticulum to Golgi vesicle-mediated transport"/>
    <property type="evidence" value="ECO:0007669"/>
    <property type="project" value="TreeGrafter"/>
</dbReference>
<feature type="transmembrane region" description="Helical" evidence="13">
    <location>
        <begin position="467"/>
        <end position="484"/>
    </location>
</feature>
<evidence type="ECO:0000256" key="8">
    <source>
        <dbReference type="ARBA" id="ARBA00022927"/>
    </source>
</evidence>
<dbReference type="PANTHER" id="PTHR15495:SF7">
    <property type="entry name" value="GPI INOSITOL-DEACYLASE"/>
    <property type="match status" value="1"/>
</dbReference>
<evidence type="ECO:0000256" key="5">
    <source>
        <dbReference type="ARBA" id="ARBA00022692"/>
    </source>
</evidence>
<dbReference type="InterPro" id="IPR039529">
    <property type="entry name" value="PGAP1/BST1"/>
</dbReference>
<protein>
    <recommendedName>
        <fullName evidence="3 13">GPI inositol-deacylase</fullName>
        <ecNumber evidence="13">3.1.-.-</ecNumber>
    </recommendedName>
</protein>
<feature type="transmembrane region" description="Helical" evidence="13">
    <location>
        <begin position="426"/>
        <end position="446"/>
    </location>
</feature>
<feature type="transmembrane region" description="Helical" evidence="13">
    <location>
        <begin position="504"/>
        <end position="524"/>
    </location>
</feature>
<keyword evidence="16" id="KW-1185">Reference proteome</keyword>
<dbReference type="InterPro" id="IPR012908">
    <property type="entry name" value="PGAP1-ab_dom-like"/>
</dbReference>
<comment type="subcellular location">
    <subcellularLocation>
        <location evidence="1">Endoplasmic reticulum membrane</location>
        <topology evidence="1">Multi-pass membrane protein</topology>
    </subcellularLocation>
</comment>
<dbReference type="GeneTree" id="ENSGT00390000016484"/>
<keyword evidence="11" id="KW-0325">Glycoprotein</keyword>
<dbReference type="FunFam" id="3.40.50.1820:FF:000026">
    <property type="entry name" value="GPI inositol-deacylase"/>
    <property type="match status" value="1"/>
</dbReference>
<dbReference type="AlphaFoldDB" id="A0A8C3AH83"/>
<evidence type="ECO:0000256" key="11">
    <source>
        <dbReference type="ARBA" id="ARBA00023180"/>
    </source>
</evidence>
<dbReference type="Proteomes" id="UP000694565">
    <property type="component" value="Unplaced"/>
</dbReference>
<evidence type="ECO:0000256" key="4">
    <source>
        <dbReference type="ARBA" id="ARBA00022448"/>
    </source>
</evidence>
<dbReference type="GO" id="GO:0006505">
    <property type="term" value="P:GPI anchor metabolic process"/>
    <property type="evidence" value="ECO:0007669"/>
    <property type="project" value="TreeGrafter"/>
</dbReference>
<comment type="caution">
    <text evidence="13">Lacks conserved residue(s) required for the propagation of feature annotation.</text>
</comment>
<name>A0A8C3AH83_CYCLU</name>
<evidence type="ECO:0000313" key="15">
    <source>
        <dbReference type="Ensembl" id="ENSCLMP00005041184.1"/>
    </source>
</evidence>
<dbReference type="Gene3D" id="3.40.50.1820">
    <property type="entry name" value="alpha/beta hydrolase"/>
    <property type="match status" value="1"/>
</dbReference>
<evidence type="ECO:0000256" key="1">
    <source>
        <dbReference type="ARBA" id="ARBA00004477"/>
    </source>
</evidence>
<evidence type="ECO:0000256" key="9">
    <source>
        <dbReference type="ARBA" id="ARBA00022989"/>
    </source>
</evidence>
<dbReference type="Pfam" id="PF24660">
    <property type="entry name" value="PGAP1_3rd"/>
    <property type="match status" value="1"/>
</dbReference>
<evidence type="ECO:0000256" key="2">
    <source>
        <dbReference type="ARBA" id="ARBA00006931"/>
    </source>
</evidence>
<dbReference type="GO" id="GO:0005789">
    <property type="term" value="C:endoplasmic reticulum membrane"/>
    <property type="evidence" value="ECO:0007669"/>
    <property type="project" value="UniProtKB-SubCell"/>
</dbReference>
<comment type="similarity">
    <text evidence="2 13">Belongs to the GPI inositol-deacylase family.</text>
</comment>
<keyword evidence="8 13" id="KW-0653">Protein transport</keyword>
<keyword evidence="7 13" id="KW-0256">Endoplasmic reticulum</keyword>
<reference evidence="15" key="2">
    <citation type="submission" date="2025-09" db="UniProtKB">
        <authorList>
            <consortium name="Ensembl"/>
        </authorList>
    </citation>
    <scope>IDENTIFICATION</scope>
</reference>
<evidence type="ECO:0000256" key="10">
    <source>
        <dbReference type="ARBA" id="ARBA00023136"/>
    </source>
</evidence>
<organism evidence="15 16">
    <name type="scientific">Cyclopterus lumpus</name>
    <name type="common">Lumpsucker</name>
    <dbReference type="NCBI Taxonomy" id="8103"/>
    <lineage>
        <taxon>Eukaryota</taxon>
        <taxon>Metazoa</taxon>
        <taxon>Chordata</taxon>
        <taxon>Craniata</taxon>
        <taxon>Vertebrata</taxon>
        <taxon>Euteleostomi</taxon>
        <taxon>Actinopterygii</taxon>
        <taxon>Neopterygii</taxon>
        <taxon>Teleostei</taxon>
        <taxon>Neoteleostei</taxon>
        <taxon>Acanthomorphata</taxon>
        <taxon>Eupercaria</taxon>
        <taxon>Perciformes</taxon>
        <taxon>Cottioidei</taxon>
        <taxon>Cottales</taxon>
        <taxon>Cyclopteridae</taxon>
        <taxon>Cyclopterus</taxon>
    </lineage>
</organism>
<keyword evidence="4 13" id="KW-0813">Transport</keyword>
<keyword evidence="10 13" id="KW-0472">Membrane</keyword>
<dbReference type="EC" id="3.1.-.-" evidence="13"/>
<sequence>MSPNSTMKLVTVAFYGFALGLLAVGLRELLTGFEENRCSMTYMFEYPEYRRVALPRRMARLYPAYGLYLYGEGLYAQETRALKLTGAPVLFLPGNAGSHKQARSLGSVALRKAENMEGGLHFNVFTVDFNEELVALYGGSLLRQTHFLHESIKAILRLYKHLKTPPQSVVLVGHSMGGVVARALFTLPRFNTNLVSLIITQASPHLAPVLALDPYLLDFYSAVRQKWVNQAKKLRNVTVLSVGGGYRDYQVRSGLTSLPCTPGDSNKLSLVATAVPRTWVSTDHLSIVWCKELVLATVRAFFDLLDPETRQFTVNPEKKMAVLNHHFIRHPVWMLGETQDTSISILDVTMAIACLSADRLPNVYRIHVPWFREDSLTTASVPSVTEISGMLHTSCPDNISGVLLQLHTAPNCQYKVLILRFCGPMVPVYTAVTLLQACGGQLSSILKSRRAAEMSEVVAKGLQPHKVNLPVYILHILLGCSWFQEVWSFLYLPPMDALPPWPLLLSPLLYILGAAVAYWGSTLLRLIMRLISLILAPFHRYGWTFKLGGMWFSVSYNMI</sequence>
<accession>A0A8C3AH83</accession>
<gene>
    <name evidence="15" type="primary">pgap1</name>
</gene>
<dbReference type="GO" id="GO:0015031">
    <property type="term" value="P:protein transport"/>
    <property type="evidence" value="ECO:0007669"/>
    <property type="project" value="UniProtKB-KW"/>
</dbReference>
<dbReference type="InterPro" id="IPR029058">
    <property type="entry name" value="AB_hydrolase_fold"/>
</dbReference>
<dbReference type="PANTHER" id="PTHR15495">
    <property type="entry name" value="NEGATIVE REGULATOR OF VESICLE FORMATION-RELATED"/>
    <property type="match status" value="1"/>
</dbReference>
<evidence type="ECO:0000256" key="3">
    <source>
        <dbReference type="ARBA" id="ARBA00015856"/>
    </source>
</evidence>
<evidence type="ECO:0000256" key="7">
    <source>
        <dbReference type="ARBA" id="ARBA00022824"/>
    </source>
</evidence>
<reference evidence="15" key="1">
    <citation type="submission" date="2025-08" db="UniProtKB">
        <authorList>
            <consortium name="Ensembl"/>
        </authorList>
    </citation>
    <scope>IDENTIFICATION</scope>
</reference>
<dbReference type="SUPFAM" id="SSF53474">
    <property type="entry name" value="alpha/beta-Hydrolases"/>
    <property type="match status" value="1"/>
</dbReference>
<comment type="function">
    <text evidence="12 13">GPI inositol-deacylase that catalyzes the remove of the acyl chain linked to the 2-OH position of inositol ring from the GPI-anchored protein (GPI-AP) in the endoplasmic reticulum. Initiates the post-attachment remodeling phase of GPI-AP biogenesis and participates in endoplasmic reticulum (ER)-to-Golgi transport of GPI-anchored protein.</text>
</comment>